<keyword evidence="3" id="KW-1185">Reference proteome</keyword>
<dbReference type="InterPro" id="IPR036034">
    <property type="entry name" value="PDZ_sf"/>
</dbReference>
<feature type="transmembrane region" description="Helical" evidence="1">
    <location>
        <begin position="57"/>
        <end position="77"/>
    </location>
</feature>
<dbReference type="Gene3D" id="2.30.42.10">
    <property type="match status" value="1"/>
</dbReference>
<dbReference type="AlphaFoldDB" id="A0A1T4PZH3"/>
<dbReference type="RefSeq" id="WP_078665534.1">
    <property type="nucleotide sequence ID" value="NZ_FUXM01000015.1"/>
</dbReference>
<dbReference type="EMBL" id="FUXM01000015">
    <property type="protein sequence ID" value="SJZ96829.1"/>
    <property type="molecule type" value="Genomic_DNA"/>
</dbReference>
<gene>
    <name evidence="2" type="ORF">SAMN02745885_01466</name>
</gene>
<keyword evidence="1" id="KW-1133">Transmembrane helix</keyword>
<feature type="transmembrane region" description="Helical" evidence="1">
    <location>
        <begin position="108"/>
        <end position="125"/>
    </location>
</feature>
<dbReference type="SUPFAM" id="SSF50156">
    <property type="entry name" value="PDZ domain-like"/>
    <property type="match status" value="1"/>
</dbReference>
<dbReference type="Proteomes" id="UP000189933">
    <property type="component" value="Unassembled WGS sequence"/>
</dbReference>
<accession>A0A1T4PZH3</accession>
<organism evidence="2 3">
    <name type="scientific">Carboxydocella sporoproducens DSM 16521</name>
    <dbReference type="NCBI Taxonomy" id="1121270"/>
    <lineage>
        <taxon>Bacteria</taxon>
        <taxon>Bacillati</taxon>
        <taxon>Bacillota</taxon>
        <taxon>Clostridia</taxon>
        <taxon>Eubacteriales</taxon>
        <taxon>Clostridiales Family XVI. Incertae Sedis</taxon>
        <taxon>Carboxydocella</taxon>
    </lineage>
</organism>
<keyword evidence="1" id="KW-0472">Membrane</keyword>
<name>A0A1T4PZH3_9FIRM</name>
<evidence type="ECO:0000313" key="2">
    <source>
        <dbReference type="EMBL" id="SJZ96829.1"/>
    </source>
</evidence>
<proteinExistence type="predicted"/>
<feature type="transmembrane region" description="Helical" evidence="1">
    <location>
        <begin position="15"/>
        <end position="36"/>
    </location>
</feature>
<reference evidence="3" key="1">
    <citation type="submission" date="2017-02" db="EMBL/GenBank/DDBJ databases">
        <authorList>
            <person name="Varghese N."/>
            <person name="Submissions S."/>
        </authorList>
    </citation>
    <scope>NUCLEOTIDE SEQUENCE [LARGE SCALE GENOMIC DNA]</scope>
    <source>
        <strain evidence="3">DSM 16521</strain>
    </source>
</reference>
<keyword evidence="1" id="KW-0812">Transmembrane</keyword>
<evidence type="ECO:0008006" key="4">
    <source>
        <dbReference type="Google" id="ProtNLM"/>
    </source>
</evidence>
<dbReference type="OrthoDB" id="198399at2"/>
<sequence>MLVDVSDLWVIAKQVLLIPFEAPASVLIILVLLFLLQKKQFKRYFGDRAGLLAYSKALASQALWGLAGGILGSWLLLGLGIDIDSLGVQWLWPLALILMLFHHRFLCFSYAAGILTLSNLLWGWPEVNGVQLMYLVAVLHLLEAVLIWFTGARYAAPITVAHPRQGTVGGFYLQAFWPIPLVIWVQSGADFYLLPLLAALGYSDLALTRLPWQRARRTAWQLAGFSLVLGGLTWLASFYPGLLPLAALFSPLGHELVVHASPREEMAGKPRWQSTAERGWQVLATQPGSFAEWLGLRQGDWLLNINGQPVGEDLLAVRGWVTVDFITAQGQWQRKIGFLAQHHQWGMTLSPRAEDQPEVRLSFEGLAKRLWQKLFRQKEDSRWI</sequence>
<evidence type="ECO:0000313" key="3">
    <source>
        <dbReference type="Proteomes" id="UP000189933"/>
    </source>
</evidence>
<evidence type="ECO:0000256" key="1">
    <source>
        <dbReference type="SAM" id="Phobius"/>
    </source>
</evidence>
<feature type="transmembrane region" description="Helical" evidence="1">
    <location>
        <begin position="131"/>
        <end position="156"/>
    </location>
</feature>
<protein>
    <recommendedName>
        <fullName evidence="4">PDZ domain-containing protein</fullName>
    </recommendedName>
</protein>
<feature type="transmembrane region" description="Helical" evidence="1">
    <location>
        <begin position="222"/>
        <end position="242"/>
    </location>
</feature>